<evidence type="ECO:0000256" key="2">
    <source>
        <dbReference type="SAM" id="SignalP"/>
    </source>
</evidence>
<name>A0A091BXA6_9GAMM</name>
<feature type="chain" id="PRO_5001871998" description="Beta-lactamase-related domain-containing protein" evidence="2">
    <location>
        <begin position="30"/>
        <end position="668"/>
    </location>
</feature>
<feature type="signal peptide" evidence="2">
    <location>
        <begin position="1"/>
        <end position="29"/>
    </location>
</feature>
<dbReference type="PANTHER" id="PTHR46825:SF15">
    <property type="entry name" value="BETA-LACTAMASE-RELATED DOMAIN-CONTAINING PROTEIN"/>
    <property type="match status" value="1"/>
</dbReference>
<feature type="region of interest" description="Disordered" evidence="1">
    <location>
        <begin position="28"/>
        <end position="49"/>
    </location>
</feature>
<dbReference type="Pfam" id="PF00144">
    <property type="entry name" value="Beta-lactamase"/>
    <property type="match status" value="1"/>
</dbReference>
<keyword evidence="2" id="KW-0732">Signal</keyword>
<dbReference type="SUPFAM" id="SSF56601">
    <property type="entry name" value="beta-lactamase/transpeptidase-like"/>
    <property type="match status" value="1"/>
</dbReference>
<evidence type="ECO:0000313" key="5">
    <source>
        <dbReference type="Proteomes" id="UP000029391"/>
    </source>
</evidence>
<proteinExistence type="predicted"/>
<reference evidence="4 5" key="1">
    <citation type="submission" date="2013-09" db="EMBL/GenBank/DDBJ databases">
        <title>Genome sequencing of Arenimonas composti.</title>
        <authorList>
            <person name="Chen F."/>
            <person name="Wang G."/>
        </authorList>
    </citation>
    <scope>NUCLEOTIDE SEQUENCE [LARGE SCALE GENOMIC DNA]</scope>
    <source>
        <strain evidence="4 5">TR7-09</strain>
    </source>
</reference>
<dbReference type="Proteomes" id="UP000029391">
    <property type="component" value="Unassembled WGS sequence"/>
</dbReference>
<evidence type="ECO:0000313" key="4">
    <source>
        <dbReference type="EMBL" id="KFN48960.1"/>
    </source>
</evidence>
<dbReference type="EMBL" id="AWXU01000046">
    <property type="protein sequence ID" value="KFN48960.1"/>
    <property type="molecule type" value="Genomic_DNA"/>
</dbReference>
<sequence length="668" mass="71250">MSIRRRPARHAALAVLALSAALAAAPASASESPSDPADAPPAAAASGSAPVTAHGTRFFVPDGWTLRQDGARVWLDPPEGDSTLALVDVEAADATAAVEAAWAAIDAPPRWPLKLASAMAARDGWESLHYVDYEVPATAGRVFYAYALGKGGRWTVVLVDLPQAVQDKRGAQLGQLFGRLLPAGYERESFVGRAAHPLDAARLETLRGFVRDAMRELGVPGVAVGIVQDGRTVLSEGFGVRRLGDAAPVTPHTLFPIASNTKPMSTLLLGRLVDAGRLRWDMPVTEVYPAFRLGDPATTAKVRIEHLVCACTGLPRQDFEWIMEFEGLDADGAMRTLATMQPTSEFGALFQYSNALAAAAGYVGAYRLHPEMELGAAYDRAMREEVFAPLGMDATTFDFDAALAADHAAPHGWDVDGRTVLADFAPNGAAVPMRPAGGAWSHVEDLLRYVRMELARGVGPDGERVVSEAVIDARRAAKVAAGNDVSYGMGLQTDLVGGVEIVHHGGSLFGYQSDMLWLPAHGVGAVVLTNSGEGRALVSGFRRRLLEVLFDGEARAWPQLQAYGETGRAWYASERATLTLPADPQAAAALAPAYRNDALGRIDVIRDGDGLRFDFGAWSARMASRSGADGSQTFYMVAPNLTGLEFIVDGDGLLFRTPQRDYRFGVVD</sequence>
<feature type="domain" description="Beta-lactamase-related" evidence="3">
    <location>
        <begin position="207"/>
        <end position="537"/>
    </location>
</feature>
<dbReference type="InterPro" id="IPR050491">
    <property type="entry name" value="AmpC-like"/>
</dbReference>
<dbReference type="Gene3D" id="3.40.710.10">
    <property type="entry name" value="DD-peptidase/beta-lactamase superfamily"/>
    <property type="match status" value="1"/>
</dbReference>
<dbReference type="InterPro" id="IPR012338">
    <property type="entry name" value="Beta-lactam/transpept-like"/>
</dbReference>
<dbReference type="AlphaFoldDB" id="A0A091BXA6"/>
<keyword evidence="5" id="KW-1185">Reference proteome</keyword>
<dbReference type="InterPro" id="IPR001466">
    <property type="entry name" value="Beta-lactam-related"/>
</dbReference>
<dbReference type="STRING" id="1121013.GCA_000426365_00414"/>
<dbReference type="PANTHER" id="PTHR46825">
    <property type="entry name" value="D-ALANYL-D-ALANINE-CARBOXYPEPTIDASE/ENDOPEPTIDASE AMPH"/>
    <property type="match status" value="1"/>
</dbReference>
<organism evidence="4 5">
    <name type="scientific">Arenimonas composti TR7-09 = DSM 18010</name>
    <dbReference type="NCBI Taxonomy" id="1121013"/>
    <lineage>
        <taxon>Bacteria</taxon>
        <taxon>Pseudomonadati</taxon>
        <taxon>Pseudomonadota</taxon>
        <taxon>Gammaproteobacteria</taxon>
        <taxon>Lysobacterales</taxon>
        <taxon>Lysobacteraceae</taxon>
        <taxon>Arenimonas</taxon>
    </lineage>
</organism>
<comment type="caution">
    <text evidence="4">The sequence shown here is derived from an EMBL/GenBank/DDBJ whole genome shotgun (WGS) entry which is preliminary data.</text>
</comment>
<dbReference type="eggNOG" id="COG1680">
    <property type="taxonomic scope" value="Bacteria"/>
</dbReference>
<accession>A0A091BXA6</accession>
<gene>
    <name evidence="4" type="ORF">P873_01270</name>
</gene>
<evidence type="ECO:0000256" key="1">
    <source>
        <dbReference type="SAM" id="MobiDB-lite"/>
    </source>
</evidence>
<dbReference type="RefSeq" id="WP_051239381.1">
    <property type="nucleotide sequence ID" value="NZ_AUFF01000001.1"/>
</dbReference>
<evidence type="ECO:0000259" key="3">
    <source>
        <dbReference type="Pfam" id="PF00144"/>
    </source>
</evidence>
<dbReference type="OrthoDB" id="119951at2"/>
<protein>
    <recommendedName>
        <fullName evidence="3">Beta-lactamase-related domain-containing protein</fullName>
    </recommendedName>
</protein>